<organism evidence="5">
    <name type="scientific">marine metagenome</name>
    <dbReference type="NCBI Taxonomy" id="408172"/>
    <lineage>
        <taxon>unclassified sequences</taxon>
        <taxon>metagenomes</taxon>
        <taxon>ecological metagenomes</taxon>
    </lineage>
</organism>
<evidence type="ECO:0000256" key="1">
    <source>
        <dbReference type="ARBA" id="ARBA00010838"/>
    </source>
</evidence>
<dbReference type="GO" id="GO:0005975">
    <property type="term" value="P:carbohydrate metabolic process"/>
    <property type="evidence" value="ECO:0007669"/>
    <property type="project" value="InterPro"/>
</dbReference>
<feature type="non-terminal residue" evidence="5">
    <location>
        <position position="153"/>
    </location>
</feature>
<dbReference type="InterPro" id="IPR001360">
    <property type="entry name" value="Glyco_hydro_1"/>
</dbReference>
<keyword evidence="4" id="KW-0472">Membrane</keyword>
<protein>
    <recommendedName>
        <fullName evidence="6">Glycoside hydrolase family 1 protein</fullName>
    </recommendedName>
</protein>
<dbReference type="InterPro" id="IPR017853">
    <property type="entry name" value="GH"/>
</dbReference>
<dbReference type="PANTHER" id="PTHR10353:SF209">
    <property type="entry name" value="GALACTOLIPID GALACTOSYLTRANSFERASE SFR2, CHLOROPLASTIC"/>
    <property type="match status" value="1"/>
</dbReference>
<dbReference type="PANTHER" id="PTHR10353">
    <property type="entry name" value="GLYCOSYL HYDROLASE"/>
    <property type="match status" value="1"/>
</dbReference>
<dbReference type="Pfam" id="PF00232">
    <property type="entry name" value="Glyco_hydro_1"/>
    <property type="match status" value="1"/>
</dbReference>
<accession>A0A382RKK1</accession>
<keyword evidence="2" id="KW-0378">Hydrolase</keyword>
<reference evidence="5" key="1">
    <citation type="submission" date="2018-05" db="EMBL/GenBank/DDBJ databases">
        <authorList>
            <person name="Lanie J.A."/>
            <person name="Ng W.-L."/>
            <person name="Kazmierczak K.M."/>
            <person name="Andrzejewski T.M."/>
            <person name="Davidsen T.M."/>
            <person name="Wayne K.J."/>
            <person name="Tettelin H."/>
            <person name="Glass J.I."/>
            <person name="Rusch D."/>
            <person name="Podicherti R."/>
            <person name="Tsui H.-C.T."/>
            <person name="Winkler M.E."/>
        </authorList>
    </citation>
    <scope>NUCLEOTIDE SEQUENCE</scope>
</reference>
<evidence type="ECO:0008006" key="6">
    <source>
        <dbReference type="Google" id="ProtNLM"/>
    </source>
</evidence>
<evidence type="ECO:0000313" key="5">
    <source>
        <dbReference type="EMBL" id="SVC97647.1"/>
    </source>
</evidence>
<keyword evidence="4" id="KW-1133">Transmembrane helix</keyword>
<keyword evidence="3" id="KW-0326">Glycosidase</keyword>
<dbReference type="SUPFAM" id="SSF51445">
    <property type="entry name" value="(Trans)glycosidases"/>
    <property type="match status" value="1"/>
</dbReference>
<feature type="transmembrane region" description="Helical" evidence="4">
    <location>
        <begin position="6"/>
        <end position="22"/>
    </location>
</feature>
<name>A0A382RKK1_9ZZZZ</name>
<dbReference type="Gene3D" id="3.20.20.80">
    <property type="entry name" value="Glycosidases"/>
    <property type="match status" value="1"/>
</dbReference>
<dbReference type="GO" id="GO:0008422">
    <property type="term" value="F:beta-glucosidase activity"/>
    <property type="evidence" value="ECO:0007669"/>
    <property type="project" value="TreeGrafter"/>
</dbReference>
<keyword evidence="4" id="KW-0812">Transmembrane</keyword>
<evidence type="ECO:0000256" key="4">
    <source>
        <dbReference type="SAM" id="Phobius"/>
    </source>
</evidence>
<evidence type="ECO:0000256" key="2">
    <source>
        <dbReference type="ARBA" id="ARBA00022801"/>
    </source>
</evidence>
<dbReference type="AlphaFoldDB" id="A0A382RKK1"/>
<gene>
    <name evidence="5" type="ORF">METZ01_LOCUS350501</name>
</gene>
<proteinExistence type="inferred from homology"/>
<evidence type="ECO:0000256" key="3">
    <source>
        <dbReference type="ARBA" id="ARBA00023295"/>
    </source>
</evidence>
<dbReference type="EMBL" id="UINC01122063">
    <property type="protein sequence ID" value="SVC97647.1"/>
    <property type="molecule type" value="Genomic_DNA"/>
</dbReference>
<sequence>MIFEILSIVIGLYLFMIMYFHYKYPEIRWDWDTIQADKVEFPPTFIWGTATAAHQVEGNCINNWSVFEKASKANGEPNIKDSQQSGLACDHWNRYPEDISLIKKLGVSHYRFSVEWSKIQPEHDVFDEHVLSHYSKMIDTLIENDITPVLTLH</sequence>
<comment type="similarity">
    <text evidence="1">Belongs to the glycosyl hydrolase 1 family.</text>
</comment>